<dbReference type="InterPro" id="IPR007568">
    <property type="entry name" value="RTA1"/>
</dbReference>
<sequence>MTAISCPNGEPSQYEYLPSIAASVIFIIAFGILTVGHVFLMIRGKQWFMTAFIVGGLFEVSGFGVRILGHNSPCNDNSEIAQKILILVAPSIFAATIYMILGRTVRAIHADKLSPIRPSRLTIIFVSGDVACFCVQVAGAAIMSGGSSKKSNINLGRYIILVGLALQIILFGLFVFVAFIFHNRIHKRPTEASFRPQIRWEIMLFALYGVSSLIMVRNIFRVIETAGGRNGYLLSHEWPLYVFDSILMAAVMALLLYYFPTLIRPRKSYTTDSMEAQPIQAGHQHEGYRKVSAPPSSPSNIHREIQR</sequence>
<evidence type="ECO:0000313" key="8">
    <source>
        <dbReference type="Proteomes" id="UP000053789"/>
    </source>
</evidence>
<feature type="transmembrane region" description="Helical" evidence="6">
    <location>
        <begin position="121"/>
        <end position="143"/>
    </location>
</feature>
<dbReference type="GO" id="GO:0016020">
    <property type="term" value="C:membrane"/>
    <property type="evidence" value="ECO:0007669"/>
    <property type="project" value="UniProtKB-SubCell"/>
</dbReference>
<dbReference type="AlphaFoldDB" id="A0A0D2F9Z3"/>
<feature type="region of interest" description="Disordered" evidence="5">
    <location>
        <begin position="280"/>
        <end position="307"/>
    </location>
</feature>
<proteinExistence type="predicted"/>
<feature type="transmembrane region" description="Helical" evidence="6">
    <location>
        <begin position="240"/>
        <end position="259"/>
    </location>
</feature>
<evidence type="ECO:0000256" key="5">
    <source>
        <dbReference type="SAM" id="MobiDB-lite"/>
    </source>
</evidence>
<evidence type="ECO:0000256" key="6">
    <source>
        <dbReference type="SAM" id="Phobius"/>
    </source>
</evidence>
<keyword evidence="4 6" id="KW-0472">Membrane</keyword>
<feature type="transmembrane region" description="Helical" evidence="6">
    <location>
        <begin position="202"/>
        <end position="220"/>
    </location>
</feature>
<name>A0A0D2F9Z3_CLAB1</name>
<dbReference type="HOGENOM" id="CLU_033465_3_1_1"/>
<gene>
    <name evidence="7" type="ORF">Z519_00549</name>
</gene>
<feature type="transmembrane region" description="Helical" evidence="6">
    <location>
        <begin position="20"/>
        <end position="40"/>
    </location>
</feature>
<protein>
    <recommendedName>
        <fullName evidence="9">RTA1 domain protein</fullName>
    </recommendedName>
</protein>
<evidence type="ECO:0000256" key="3">
    <source>
        <dbReference type="ARBA" id="ARBA00022989"/>
    </source>
</evidence>
<dbReference type="RefSeq" id="XP_016625555.1">
    <property type="nucleotide sequence ID" value="XM_016758306.1"/>
</dbReference>
<feature type="transmembrane region" description="Helical" evidence="6">
    <location>
        <begin position="47"/>
        <end position="68"/>
    </location>
</feature>
<dbReference type="Pfam" id="PF04479">
    <property type="entry name" value="RTA1"/>
    <property type="match status" value="1"/>
</dbReference>
<dbReference type="GeneID" id="27693477"/>
<dbReference type="PANTHER" id="PTHR31465:SF1">
    <property type="entry name" value="PROTEIN RTA1-RELATED"/>
    <property type="match status" value="1"/>
</dbReference>
<evidence type="ECO:0000256" key="2">
    <source>
        <dbReference type="ARBA" id="ARBA00022692"/>
    </source>
</evidence>
<dbReference type="OrthoDB" id="3358017at2759"/>
<feature type="transmembrane region" description="Helical" evidence="6">
    <location>
        <begin position="80"/>
        <end position="101"/>
    </location>
</feature>
<evidence type="ECO:0000256" key="1">
    <source>
        <dbReference type="ARBA" id="ARBA00004141"/>
    </source>
</evidence>
<feature type="transmembrane region" description="Helical" evidence="6">
    <location>
        <begin position="155"/>
        <end position="181"/>
    </location>
</feature>
<keyword evidence="2 6" id="KW-0812">Transmembrane</keyword>
<dbReference type="EMBL" id="KN846980">
    <property type="protein sequence ID" value="KIW98886.1"/>
    <property type="molecule type" value="Genomic_DNA"/>
</dbReference>
<accession>A0A0D2F9Z3</accession>
<keyword evidence="8" id="KW-1185">Reference proteome</keyword>
<comment type="subcellular location">
    <subcellularLocation>
        <location evidence="1">Membrane</location>
        <topology evidence="1">Multi-pass membrane protein</topology>
    </subcellularLocation>
</comment>
<keyword evidence="3 6" id="KW-1133">Transmembrane helix</keyword>
<evidence type="ECO:0008006" key="9">
    <source>
        <dbReference type="Google" id="ProtNLM"/>
    </source>
</evidence>
<dbReference type="Proteomes" id="UP000053789">
    <property type="component" value="Unassembled WGS sequence"/>
</dbReference>
<evidence type="ECO:0000313" key="7">
    <source>
        <dbReference type="EMBL" id="KIW98886.1"/>
    </source>
</evidence>
<dbReference type="PANTHER" id="PTHR31465">
    <property type="entry name" value="PROTEIN RTA1-RELATED"/>
    <property type="match status" value="1"/>
</dbReference>
<organism evidence="7 8">
    <name type="scientific">Cladophialophora bantiana (strain ATCC 10958 / CBS 173.52 / CDC B-1940 / NIH 8579)</name>
    <name type="common">Xylohypha bantiana</name>
    <dbReference type="NCBI Taxonomy" id="1442370"/>
    <lineage>
        <taxon>Eukaryota</taxon>
        <taxon>Fungi</taxon>
        <taxon>Dikarya</taxon>
        <taxon>Ascomycota</taxon>
        <taxon>Pezizomycotina</taxon>
        <taxon>Eurotiomycetes</taxon>
        <taxon>Chaetothyriomycetidae</taxon>
        <taxon>Chaetothyriales</taxon>
        <taxon>Herpotrichiellaceae</taxon>
        <taxon>Cladophialophora</taxon>
    </lineage>
</organism>
<evidence type="ECO:0000256" key="4">
    <source>
        <dbReference type="ARBA" id="ARBA00023136"/>
    </source>
</evidence>
<reference evidence="7" key="1">
    <citation type="submission" date="2015-01" db="EMBL/GenBank/DDBJ databases">
        <title>The Genome Sequence of Cladophialophora bantiana CBS 173.52.</title>
        <authorList>
            <consortium name="The Broad Institute Genomics Platform"/>
            <person name="Cuomo C."/>
            <person name="de Hoog S."/>
            <person name="Gorbushina A."/>
            <person name="Stielow B."/>
            <person name="Teixiera M."/>
            <person name="Abouelleil A."/>
            <person name="Chapman S.B."/>
            <person name="Priest M."/>
            <person name="Young S.K."/>
            <person name="Wortman J."/>
            <person name="Nusbaum C."/>
            <person name="Birren B."/>
        </authorList>
    </citation>
    <scope>NUCLEOTIDE SEQUENCE [LARGE SCALE GENOMIC DNA]</scope>
    <source>
        <strain evidence="7">CBS 173.52</strain>
    </source>
</reference>
<dbReference type="VEuPathDB" id="FungiDB:Z519_00549"/>